<comment type="caution">
    <text evidence="4">The sequence shown here is derived from an EMBL/GenBank/DDBJ whole genome shotgun (WGS) entry which is preliminary data.</text>
</comment>
<evidence type="ECO:0000313" key="5">
    <source>
        <dbReference type="Proteomes" id="UP001063166"/>
    </source>
</evidence>
<dbReference type="Pfam" id="PF03060">
    <property type="entry name" value="NMO"/>
    <property type="match status" value="1"/>
</dbReference>
<keyword evidence="2" id="KW-0288">FMN</keyword>
<proteinExistence type="predicted"/>
<organism evidence="4 5">
    <name type="scientific">Lyophyllum shimeji</name>
    <name type="common">Hon-shimeji</name>
    <name type="synonym">Tricholoma shimeji</name>
    <dbReference type="NCBI Taxonomy" id="47721"/>
    <lineage>
        <taxon>Eukaryota</taxon>
        <taxon>Fungi</taxon>
        <taxon>Dikarya</taxon>
        <taxon>Basidiomycota</taxon>
        <taxon>Agaricomycotina</taxon>
        <taxon>Agaricomycetes</taxon>
        <taxon>Agaricomycetidae</taxon>
        <taxon>Agaricales</taxon>
        <taxon>Tricholomatineae</taxon>
        <taxon>Lyophyllaceae</taxon>
        <taxon>Lyophyllum</taxon>
    </lineage>
</organism>
<dbReference type="PANTHER" id="PTHR32332">
    <property type="entry name" value="2-NITROPROPANE DIOXYGENASE"/>
    <property type="match status" value="1"/>
</dbReference>
<dbReference type="AlphaFoldDB" id="A0A9P3PWT0"/>
<name>A0A9P3PWT0_LYOSH</name>
<dbReference type="GO" id="GO:0018580">
    <property type="term" value="F:nitronate monooxygenase activity"/>
    <property type="evidence" value="ECO:0007669"/>
    <property type="project" value="InterPro"/>
</dbReference>
<dbReference type="OrthoDB" id="2349068at2759"/>
<evidence type="ECO:0000256" key="1">
    <source>
        <dbReference type="ARBA" id="ARBA00022630"/>
    </source>
</evidence>
<reference evidence="4" key="1">
    <citation type="submission" date="2022-07" db="EMBL/GenBank/DDBJ databases">
        <title>The genome of Lyophyllum shimeji provides insight into the initial evolution of ectomycorrhizal fungal genome.</title>
        <authorList>
            <person name="Kobayashi Y."/>
            <person name="Shibata T."/>
            <person name="Hirakawa H."/>
            <person name="Shigenobu S."/>
            <person name="Nishiyama T."/>
            <person name="Yamada A."/>
            <person name="Hasebe M."/>
            <person name="Kawaguchi M."/>
        </authorList>
    </citation>
    <scope>NUCLEOTIDE SEQUENCE</scope>
    <source>
        <strain evidence="4">AT787</strain>
    </source>
</reference>
<dbReference type="EMBL" id="BRPK01000013">
    <property type="protein sequence ID" value="GLB43445.1"/>
    <property type="molecule type" value="Genomic_DNA"/>
</dbReference>
<dbReference type="CDD" id="cd04730">
    <property type="entry name" value="NPD_like"/>
    <property type="match status" value="1"/>
</dbReference>
<dbReference type="Proteomes" id="UP001063166">
    <property type="component" value="Unassembled WGS sequence"/>
</dbReference>
<dbReference type="Gene3D" id="3.20.20.70">
    <property type="entry name" value="Aldolase class I"/>
    <property type="match status" value="1"/>
</dbReference>
<sequence>MTSISTKLTNLLRLRTPIICGPMAGASGGALAARAFQGGGFGFIGYGYQSLEKLKSEVDTARSILQVDSHAPLPIGIGYLGWRLERPNTPAKELLSLALDNNVQAVWFSFGLELQRWIKFIRDNELKQGATKIFVQVSSVEEALVAAHDWKVDVIVAQGTEAGGHGSSTAPSLLALLSEILSIIPKDGPPVLGAGGLANGGHIASLLALGASGAVLGTRFLLSPESLYSEHQRQALLSAHTTSSVRSMAFDQARDTLGWPSGVDGRGLRNSTVIDFEKGVEIGELRRKYAEGVTADDPDRIVVWAGTGVGLMNRVQPAREIVEELHDECVARLRAAASLLE</sequence>
<gene>
    <name evidence="4" type="ORF">LshimejAT787_1303460</name>
</gene>
<evidence type="ECO:0000313" key="4">
    <source>
        <dbReference type="EMBL" id="GLB43445.1"/>
    </source>
</evidence>
<dbReference type="InterPro" id="IPR004136">
    <property type="entry name" value="NMO"/>
</dbReference>
<accession>A0A9P3PWT0</accession>
<dbReference type="PANTHER" id="PTHR32332:SF31">
    <property type="entry name" value="2-NITROPROPANE DIOXYGENASE FAMILY, PUTATIVE (AFU_ORTHOLOGUE AFUA_2G09850)-RELATED"/>
    <property type="match status" value="1"/>
</dbReference>
<evidence type="ECO:0000256" key="3">
    <source>
        <dbReference type="ARBA" id="ARBA00023002"/>
    </source>
</evidence>
<dbReference type="SUPFAM" id="SSF51412">
    <property type="entry name" value="Inosine monophosphate dehydrogenase (IMPDH)"/>
    <property type="match status" value="1"/>
</dbReference>
<protein>
    <submittedName>
        <fullName evidence="4">Nitronate monooxygenase</fullName>
    </submittedName>
</protein>
<keyword evidence="1" id="KW-0285">Flavoprotein</keyword>
<keyword evidence="5" id="KW-1185">Reference proteome</keyword>
<evidence type="ECO:0000256" key="2">
    <source>
        <dbReference type="ARBA" id="ARBA00022643"/>
    </source>
</evidence>
<keyword evidence="3" id="KW-0560">Oxidoreductase</keyword>
<dbReference type="InterPro" id="IPR013785">
    <property type="entry name" value="Aldolase_TIM"/>
</dbReference>
<keyword evidence="4" id="KW-0503">Monooxygenase</keyword>